<evidence type="ECO:0000256" key="1">
    <source>
        <dbReference type="SAM" id="MobiDB-lite"/>
    </source>
</evidence>
<evidence type="ECO:0000313" key="2">
    <source>
        <dbReference type="EMBL" id="KFA00090.1"/>
    </source>
</evidence>
<sequence length="137" mass="14479">MQQHAVTRPQISSAGPGHEATTPAGAAFDIAAGKDCSAIATLYITHDAVVVVAALTMGQHRSATLRWERRRGGGGKGWKLISGPRLFTSEADRISNALAEFMDDLDFPFDLANMLPRRPTAAAEAAIAAAAREVDHA</sequence>
<feature type="compositionally biased region" description="Polar residues" evidence="1">
    <location>
        <begin position="1"/>
        <end position="13"/>
    </location>
</feature>
<dbReference type="AlphaFoldDB" id="A0A837AP58"/>
<feature type="region of interest" description="Disordered" evidence="1">
    <location>
        <begin position="1"/>
        <end position="20"/>
    </location>
</feature>
<organism evidence="2">
    <name type="scientific">Xanthomonas vasicola pv. vasculorum NCPPB 890</name>
    <dbReference type="NCBI Taxonomy" id="1184265"/>
    <lineage>
        <taxon>Bacteria</taxon>
        <taxon>Pseudomonadati</taxon>
        <taxon>Pseudomonadota</taxon>
        <taxon>Gammaproteobacteria</taxon>
        <taxon>Lysobacterales</taxon>
        <taxon>Lysobacteraceae</taxon>
        <taxon>Xanthomonas</taxon>
    </lineage>
</organism>
<accession>A0A837AP58</accession>
<name>A0A837AP58_XANVA</name>
<dbReference type="EMBL" id="AKBN01001665">
    <property type="protein sequence ID" value="KFA00090.1"/>
    <property type="molecule type" value="Genomic_DNA"/>
</dbReference>
<protein>
    <submittedName>
        <fullName evidence="2">Uncharacterized protein</fullName>
    </submittedName>
</protein>
<proteinExistence type="predicted"/>
<reference evidence="2" key="1">
    <citation type="submission" date="2012-05" db="EMBL/GenBank/DDBJ databases">
        <authorList>
            <person name="Studholme D.J."/>
            <person name="Wasukira A."/>
            <person name="Grant M."/>
        </authorList>
    </citation>
    <scope>NUCLEOTIDE SEQUENCE [LARGE SCALE GENOMIC DNA]</scope>
    <source>
        <strain evidence="2">NCPPB 890</strain>
    </source>
</reference>
<gene>
    <name evidence="2" type="ORF">A11K_0124330</name>
</gene>
<comment type="caution">
    <text evidence="2">The sequence shown here is derived from an EMBL/GenBank/DDBJ whole genome shotgun (WGS) entry which is preliminary data.</text>
</comment>